<gene>
    <name evidence="5" type="ORF">HNQ09_001702</name>
</gene>
<dbReference type="InterPro" id="IPR013656">
    <property type="entry name" value="PAS_4"/>
</dbReference>
<dbReference type="Gene3D" id="3.30.450.20">
    <property type="entry name" value="PAS domain"/>
    <property type="match status" value="2"/>
</dbReference>
<feature type="domain" description="PAS" evidence="1">
    <location>
        <begin position="176"/>
        <end position="247"/>
    </location>
</feature>
<dbReference type="PROSITE" id="PS51832">
    <property type="entry name" value="HD_GYP"/>
    <property type="match status" value="1"/>
</dbReference>
<dbReference type="PANTHER" id="PTHR45228">
    <property type="entry name" value="CYCLIC DI-GMP PHOSPHODIESTERASE TM_0186-RELATED"/>
    <property type="match status" value="1"/>
</dbReference>
<dbReference type="RefSeq" id="WP_184027892.1">
    <property type="nucleotide sequence ID" value="NZ_JACHFN010000005.1"/>
</dbReference>
<dbReference type="NCBIfam" id="TIGR00229">
    <property type="entry name" value="sensory_box"/>
    <property type="match status" value="2"/>
</dbReference>
<dbReference type="AlphaFoldDB" id="A0A7W8GES1"/>
<dbReference type="GO" id="GO:0006355">
    <property type="term" value="P:regulation of DNA-templated transcription"/>
    <property type="evidence" value="ECO:0007669"/>
    <property type="project" value="InterPro"/>
</dbReference>
<dbReference type="InterPro" id="IPR013767">
    <property type="entry name" value="PAS_fold"/>
</dbReference>
<dbReference type="SUPFAM" id="SSF55785">
    <property type="entry name" value="PYP-like sensor domain (PAS domain)"/>
    <property type="match status" value="2"/>
</dbReference>
<dbReference type="InterPro" id="IPR006674">
    <property type="entry name" value="HD_domain"/>
</dbReference>
<dbReference type="PROSITE" id="PS50113">
    <property type="entry name" value="PAC"/>
    <property type="match status" value="1"/>
</dbReference>
<evidence type="ECO:0000259" key="1">
    <source>
        <dbReference type="PROSITE" id="PS50112"/>
    </source>
</evidence>
<accession>A0A7W8GES1</accession>
<dbReference type="InterPro" id="IPR052020">
    <property type="entry name" value="Cyclic_di-GMP/3'3'-cGAMP_PDE"/>
</dbReference>
<dbReference type="InterPro" id="IPR029016">
    <property type="entry name" value="GAF-like_dom_sf"/>
</dbReference>
<dbReference type="SMART" id="SM00091">
    <property type="entry name" value="PAS"/>
    <property type="match status" value="2"/>
</dbReference>
<evidence type="ECO:0000313" key="6">
    <source>
        <dbReference type="Proteomes" id="UP000525389"/>
    </source>
</evidence>
<dbReference type="PROSITE" id="PS51831">
    <property type="entry name" value="HD"/>
    <property type="match status" value="1"/>
</dbReference>
<dbReference type="Gene3D" id="3.30.450.40">
    <property type="match status" value="1"/>
</dbReference>
<feature type="domain" description="PAC" evidence="2">
    <location>
        <begin position="374"/>
        <end position="428"/>
    </location>
</feature>
<dbReference type="Pfam" id="PF13487">
    <property type="entry name" value="HD_5"/>
    <property type="match status" value="1"/>
</dbReference>
<dbReference type="CDD" id="cd00077">
    <property type="entry name" value="HDc"/>
    <property type="match status" value="1"/>
</dbReference>
<dbReference type="InterPro" id="IPR003018">
    <property type="entry name" value="GAF"/>
</dbReference>
<evidence type="ECO:0000259" key="4">
    <source>
        <dbReference type="PROSITE" id="PS51832"/>
    </source>
</evidence>
<sequence>MLADPSPVHQDADAPRLAALHRYAPTSTTSQAALDRTAALAAQVFRVPVAAVTFIDADQQWFTARVGVELRQAPRSTSFCTHVVRPDGPDVLVVPDTRADVRFRHLPVVVNPPFVRFYAGAPLVTPDGFKIGTLCLYDMTPRPDLTPDERATLQALADNVVSELELRRTLAVLERERKIHSAVLASALDGMIILDRHGRVTEWNPAAEALLGFTRDEACGRALTEVMVPPEYHAVHQAGLARVIQDGDTRKRRVEVPALRRDGATFPSEFTLTPFDVDGEPMFMVYVRDLTDTQAARDALTASHALLRTVVDSVPEAIFVKDLQRRYVMINAAGAAQIGLSAERILGRTDDDLFPHGPATASKARDEAVLNHGQPLTYEATDPLPDGTQRTYWSTKVPTREACGQVTGLVGVAIDITERQAAEAMIRRHNGELTTRIEAAQLEILHRLARAAEYRDDDTGEHMGRVALTAAGLARELGLPDEEVALMERTAPLHDVGKIGIPDGILLKPGRLTPEEFEAVKAHTLIGSSILSGGQSPLVERAEEIARTHHERWDGSGYPLGLAGEAIPLSGRIVAVADVLDALTNDRPYKQAWSFEAALAEIRSQSGRHFDPRVVAALERLVTRR</sequence>
<protein>
    <submittedName>
        <fullName evidence="5">Putative two-component system response regulator</fullName>
    </submittedName>
</protein>
<dbReference type="Proteomes" id="UP000525389">
    <property type="component" value="Unassembled WGS sequence"/>
</dbReference>
<proteinExistence type="predicted"/>
<dbReference type="PANTHER" id="PTHR45228:SF1">
    <property type="entry name" value="CYCLIC DI-GMP PHOSPHODIESTERASE TM_0186"/>
    <property type="match status" value="1"/>
</dbReference>
<keyword evidence="6" id="KW-1185">Reference proteome</keyword>
<dbReference type="Pfam" id="PF00989">
    <property type="entry name" value="PAS"/>
    <property type="match status" value="1"/>
</dbReference>
<dbReference type="InterPro" id="IPR000700">
    <property type="entry name" value="PAS-assoc_C"/>
</dbReference>
<dbReference type="SMART" id="SM00065">
    <property type="entry name" value="GAF"/>
    <property type="match status" value="1"/>
</dbReference>
<dbReference type="Pfam" id="PF01590">
    <property type="entry name" value="GAF"/>
    <property type="match status" value="1"/>
</dbReference>
<dbReference type="InterPro" id="IPR003607">
    <property type="entry name" value="HD/PDEase_dom"/>
</dbReference>
<dbReference type="Gene3D" id="1.10.3210.10">
    <property type="entry name" value="Hypothetical protein af1432"/>
    <property type="match status" value="1"/>
</dbReference>
<dbReference type="PROSITE" id="PS50112">
    <property type="entry name" value="PAS"/>
    <property type="match status" value="2"/>
</dbReference>
<evidence type="ECO:0000259" key="3">
    <source>
        <dbReference type="PROSITE" id="PS51831"/>
    </source>
</evidence>
<dbReference type="Pfam" id="PF08448">
    <property type="entry name" value="PAS_4"/>
    <property type="match status" value="1"/>
</dbReference>
<dbReference type="InterPro" id="IPR037522">
    <property type="entry name" value="HD_GYP_dom"/>
</dbReference>
<dbReference type="CDD" id="cd00130">
    <property type="entry name" value="PAS"/>
    <property type="match status" value="2"/>
</dbReference>
<dbReference type="SMART" id="SM00471">
    <property type="entry name" value="HDc"/>
    <property type="match status" value="1"/>
</dbReference>
<organism evidence="5 6">
    <name type="scientific">Deinococcus budaensis</name>
    <dbReference type="NCBI Taxonomy" id="1665626"/>
    <lineage>
        <taxon>Bacteria</taxon>
        <taxon>Thermotogati</taxon>
        <taxon>Deinococcota</taxon>
        <taxon>Deinococci</taxon>
        <taxon>Deinococcales</taxon>
        <taxon>Deinococcaceae</taxon>
        <taxon>Deinococcus</taxon>
    </lineage>
</organism>
<feature type="domain" description="HD" evidence="3">
    <location>
        <begin position="459"/>
        <end position="583"/>
    </location>
</feature>
<comment type="caution">
    <text evidence="5">The sequence shown here is derived from an EMBL/GenBank/DDBJ whole genome shotgun (WGS) entry which is preliminary data.</text>
</comment>
<name>A0A7W8GES1_9DEIO</name>
<dbReference type="SUPFAM" id="SSF109604">
    <property type="entry name" value="HD-domain/PDEase-like"/>
    <property type="match status" value="1"/>
</dbReference>
<reference evidence="5 6" key="1">
    <citation type="submission" date="2020-08" db="EMBL/GenBank/DDBJ databases">
        <title>Genomic Encyclopedia of Type Strains, Phase IV (KMG-IV): sequencing the most valuable type-strain genomes for metagenomic binning, comparative biology and taxonomic classification.</title>
        <authorList>
            <person name="Goeker M."/>
        </authorList>
    </citation>
    <scope>NUCLEOTIDE SEQUENCE [LARGE SCALE GENOMIC DNA]</scope>
    <source>
        <strain evidence="5 6">DSM 101791</strain>
    </source>
</reference>
<dbReference type="EMBL" id="JACHFN010000005">
    <property type="protein sequence ID" value="MBB5234264.1"/>
    <property type="molecule type" value="Genomic_DNA"/>
</dbReference>
<dbReference type="InterPro" id="IPR035965">
    <property type="entry name" value="PAS-like_dom_sf"/>
</dbReference>
<evidence type="ECO:0000313" key="5">
    <source>
        <dbReference type="EMBL" id="MBB5234264.1"/>
    </source>
</evidence>
<dbReference type="SUPFAM" id="SSF55781">
    <property type="entry name" value="GAF domain-like"/>
    <property type="match status" value="1"/>
</dbReference>
<feature type="domain" description="HD-GYP" evidence="4">
    <location>
        <begin position="437"/>
        <end position="625"/>
    </location>
</feature>
<evidence type="ECO:0000259" key="2">
    <source>
        <dbReference type="PROSITE" id="PS50113"/>
    </source>
</evidence>
<dbReference type="InterPro" id="IPR000014">
    <property type="entry name" value="PAS"/>
</dbReference>
<feature type="domain" description="PAS" evidence="1">
    <location>
        <begin position="303"/>
        <end position="349"/>
    </location>
</feature>